<dbReference type="EMBL" id="JAOPHQ010005715">
    <property type="protein sequence ID" value="KAK0134303.1"/>
    <property type="molecule type" value="Genomic_DNA"/>
</dbReference>
<keyword evidence="1" id="KW-0687">Ribonucleoprotein</keyword>
<accession>A0AA47M650</accession>
<keyword evidence="1" id="KW-0689">Ribosomal protein</keyword>
<sequence>MVTCGVVDVESPLGPGLRWGFGGFGQEWLTRPEGFSAWSWAGNRTLVSGVRSFASRGWIVCRGYVENWGVPGELGAGDFTGPWGLDRHPGRSSWQGVEGSGVLGPSGPQGEAGVSGLGWGFLAGPTGAHSREGAAASSASGGWHGFEVDQVVQLAGTSGGGGASSFAGVFLAYPGGFLAGRVLRLSLVADLLPRRPWVSHPSSPFWAGPGSGSSRGLGRTLFPQVTTTGAWRAVRCITGVIRTGAGAGSTTSGAMVHAWAGWGPWIGYPMAVGLYPSPLPPVPWMVERSTGLTSYAGAGPGGAGGQEGVGVPFITGTPQELVSQYGGGLEASGGSLAEGLRLEQASSLGASSSDGGGVGHSLADRTFKTVDFYRKHQNTLTPAGLGFFQSQWDESVTKTFHNTLDMKEPVFEFERPPVYHPPQVKFPHRQPLRYLDRYREGKEHTYGIY</sequence>
<evidence type="ECO:0000313" key="2">
    <source>
        <dbReference type="Proteomes" id="UP001174136"/>
    </source>
</evidence>
<organism evidence="1 2">
    <name type="scientific">Merluccius polli</name>
    <name type="common">Benguela hake</name>
    <name type="synonym">Merluccius cadenati</name>
    <dbReference type="NCBI Taxonomy" id="89951"/>
    <lineage>
        <taxon>Eukaryota</taxon>
        <taxon>Metazoa</taxon>
        <taxon>Chordata</taxon>
        <taxon>Craniata</taxon>
        <taxon>Vertebrata</taxon>
        <taxon>Euteleostomi</taxon>
        <taxon>Actinopterygii</taxon>
        <taxon>Neopterygii</taxon>
        <taxon>Teleostei</taxon>
        <taxon>Neoteleostei</taxon>
        <taxon>Acanthomorphata</taxon>
        <taxon>Zeiogadaria</taxon>
        <taxon>Gadariae</taxon>
        <taxon>Gadiformes</taxon>
        <taxon>Gadoidei</taxon>
        <taxon>Merlucciidae</taxon>
        <taxon>Merluccius</taxon>
    </lineage>
</organism>
<evidence type="ECO:0000313" key="1">
    <source>
        <dbReference type="EMBL" id="KAK0134303.1"/>
    </source>
</evidence>
<dbReference type="AlphaFoldDB" id="A0AA47M650"/>
<reference evidence="1" key="1">
    <citation type="journal article" date="2023" name="Front. Mar. Sci.">
        <title>A new Merluccius polli reference genome to investigate the effects of global change in West African waters.</title>
        <authorList>
            <person name="Mateo J.L."/>
            <person name="Blanco-Fernandez C."/>
            <person name="Garcia-Vazquez E."/>
            <person name="Machado-Schiaffino G."/>
        </authorList>
    </citation>
    <scope>NUCLEOTIDE SEQUENCE</scope>
    <source>
        <strain evidence="1">C29</strain>
        <tissue evidence="1">Fin</tissue>
    </source>
</reference>
<protein>
    <submittedName>
        <fullName evidence="1">39S ribosomal protein L38, mitochondrial</fullName>
    </submittedName>
</protein>
<dbReference type="GO" id="GO:0005840">
    <property type="term" value="C:ribosome"/>
    <property type="evidence" value="ECO:0007669"/>
    <property type="project" value="UniProtKB-KW"/>
</dbReference>
<comment type="caution">
    <text evidence="1">The sequence shown here is derived from an EMBL/GenBank/DDBJ whole genome shotgun (WGS) entry which is preliminary data.</text>
</comment>
<name>A0AA47M650_MERPO</name>
<dbReference type="Proteomes" id="UP001174136">
    <property type="component" value="Unassembled WGS sequence"/>
</dbReference>
<proteinExistence type="predicted"/>
<gene>
    <name evidence="1" type="primary">MRPL38</name>
    <name evidence="1" type="ORF">N1851_030124</name>
</gene>
<keyword evidence="2" id="KW-1185">Reference proteome</keyword>